<dbReference type="PANTHER" id="PTHR47506">
    <property type="entry name" value="TRANSCRIPTIONAL REGULATORY PROTEIN"/>
    <property type="match status" value="1"/>
</dbReference>
<keyword evidence="7" id="KW-1185">Reference proteome</keyword>
<comment type="caution">
    <text evidence="6">The sequence shown here is derived from an EMBL/GenBank/DDBJ whole genome shotgun (WGS) entry which is preliminary data.</text>
</comment>
<dbReference type="InterPro" id="IPR036271">
    <property type="entry name" value="Tet_transcr_reg_TetR-rel_C_sf"/>
</dbReference>
<dbReference type="InterPro" id="IPR009057">
    <property type="entry name" value="Homeodomain-like_sf"/>
</dbReference>
<dbReference type="EMBL" id="JAAONZ010000002">
    <property type="protein sequence ID" value="NHO64537.1"/>
    <property type="molecule type" value="Genomic_DNA"/>
</dbReference>
<sequence>MARPLAFDPNEKLHQAMMLFWRRGYEATSLQDLVDELGINRFSLYNTFGDKQTLFARVVDVYEQRVFGPLLKTLEPPGEGLTRLETYLDTLAKGLRQQPAVNGCFLQNTVLAGEVRDTQVLNHIRDVFQRLQAALAEVVDGAKAQGEIDESESTQELADYLLMQVQGLIALHGLGAPERAENALRQLKQQIRKW</sequence>
<dbReference type="InterPro" id="IPR001647">
    <property type="entry name" value="HTH_TetR"/>
</dbReference>
<dbReference type="SUPFAM" id="SSF46689">
    <property type="entry name" value="Homeodomain-like"/>
    <property type="match status" value="1"/>
</dbReference>
<feature type="domain" description="HTH tetR-type" evidence="5">
    <location>
        <begin position="6"/>
        <end position="66"/>
    </location>
</feature>
<evidence type="ECO:0000259" key="5">
    <source>
        <dbReference type="PROSITE" id="PS50977"/>
    </source>
</evidence>
<dbReference type="InterPro" id="IPR011075">
    <property type="entry name" value="TetR_C"/>
</dbReference>
<dbReference type="GO" id="GO:0003677">
    <property type="term" value="F:DNA binding"/>
    <property type="evidence" value="ECO:0007669"/>
    <property type="project" value="UniProtKB-UniRule"/>
</dbReference>
<evidence type="ECO:0000313" key="6">
    <source>
        <dbReference type="EMBL" id="NHO64537.1"/>
    </source>
</evidence>
<gene>
    <name evidence="6" type="ORF">G8770_03120</name>
</gene>
<evidence type="ECO:0000313" key="7">
    <source>
        <dbReference type="Proteomes" id="UP000787472"/>
    </source>
</evidence>
<dbReference type="PROSITE" id="PS50977">
    <property type="entry name" value="HTH_TETR_2"/>
    <property type="match status" value="1"/>
</dbReference>
<keyword evidence="1" id="KW-0805">Transcription regulation</keyword>
<feature type="DNA-binding region" description="H-T-H motif" evidence="4">
    <location>
        <begin position="29"/>
        <end position="48"/>
    </location>
</feature>
<dbReference type="Gene3D" id="1.10.10.60">
    <property type="entry name" value="Homeodomain-like"/>
    <property type="match status" value="1"/>
</dbReference>
<name>A0A9E5MJW1_9GAMM</name>
<evidence type="ECO:0000256" key="1">
    <source>
        <dbReference type="ARBA" id="ARBA00023015"/>
    </source>
</evidence>
<reference evidence="6" key="1">
    <citation type="submission" date="2020-03" db="EMBL/GenBank/DDBJ databases">
        <authorList>
            <person name="Guo F."/>
        </authorList>
    </citation>
    <scope>NUCLEOTIDE SEQUENCE</scope>
    <source>
        <strain evidence="6">JCM 30134</strain>
    </source>
</reference>
<dbReference type="PANTHER" id="PTHR47506:SF10">
    <property type="entry name" value="TRANSCRIPTIONAL REGULATORY PROTEIN"/>
    <property type="match status" value="1"/>
</dbReference>
<dbReference type="Gene3D" id="1.10.357.10">
    <property type="entry name" value="Tetracycline Repressor, domain 2"/>
    <property type="match status" value="1"/>
</dbReference>
<organism evidence="6 7">
    <name type="scientific">Pseudomaricurvus hydrocarbonicus</name>
    <dbReference type="NCBI Taxonomy" id="1470433"/>
    <lineage>
        <taxon>Bacteria</taxon>
        <taxon>Pseudomonadati</taxon>
        <taxon>Pseudomonadota</taxon>
        <taxon>Gammaproteobacteria</taxon>
        <taxon>Cellvibrionales</taxon>
        <taxon>Cellvibrionaceae</taxon>
        <taxon>Pseudomaricurvus</taxon>
    </lineage>
</organism>
<keyword evidence="3" id="KW-0804">Transcription</keyword>
<protein>
    <submittedName>
        <fullName evidence="6">TetR/AcrR family transcriptional regulator</fullName>
    </submittedName>
</protein>
<evidence type="ECO:0000256" key="2">
    <source>
        <dbReference type="ARBA" id="ARBA00023125"/>
    </source>
</evidence>
<dbReference type="SUPFAM" id="SSF48498">
    <property type="entry name" value="Tetracyclin repressor-like, C-terminal domain"/>
    <property type="match status" value="1"/>
</dbReference>
<dbReference type="Pfam" id="PF00440">
    <property type="entry name" value="TetR_N"/>
    <property type="match status" value="1"/>
</dbReference>
<dbReference type="RefSeq" id="WP_167181677.1">
    <property type="nucleotide sequence ID" value="NZ_JAAONZ010000002.1"/>
</dbReference>
<evidence type="ECO:0000256" key="3">
    <source>
        <dbReference type="ARBA" id="ARBA00023163"/>
    </source>
</evidence>
<dbReference type="Proteomes" id="UP000787472">
    <property type="component" value="Unassembled WGS sequence"/>
</dbReference>
<proteinExistence type="predicted"/>
<evidence type="ECO:0000256" key="4">
    <source>
        <dbReference type="PROSITE-ProRule" id="PRU00335"/>
    </source>
</evidence>
<keyword evidence="2 4" id="KW-0238">DNA-binding</keyword>
<dbReference type="AlphaFoldDB" id="A0A9E5MJW1"/>
<dbReference type="Pfam" id="PF16925">
    <property type="entry name" value="TetR_C_13"/>
    <property type="match status" value="1"/>
</dbReference>
<accession>A0A9E5MJW1</accession>